<reference evidence="1" key="1">
    <citation type="submission" date="2019-03" db="EMBL/GenBank/DDBJ databases">
        <authorList>
            <person name="Ashton P.M."/>
            <person name="Dallman T."/>
            <person name="Nair S."/>
            <person name="De Pinna E."/>
            <person name="Peters T."/>
            <person name="Grant K."/>
        </authorList>
    </citation>
    <scope>NUCLEOTIDE SEQUENCE [LARGE SCALE GENOMIC DNA]</scope>
    <source>
        <strain evidence="1">313260</strain>
    </source>
</reference>
<protein>
    <submittedName>
        <fullName evidence="1">Uncharacterized protein</fullName>
    </submittedName>
</protein>
<dbReference type="EMBL" id="AAIONP010000021">
    <property type="protein sequence ID" value="ECG4922488.1"/>
    <property type="molecule type" value="Genomic_DNA"/>
</dbReference>
<comment type="caution">
    <text evidence="1">The sequence shown here is derived from an EMBL/GenBank/DDBJ whole genome shotgun (WGS) entry which is preliminary data.</text>
</comment>
<organism evidence="1">
    <name type="scientific">Salmonella enterica subsp. enterica serovar Vitkin</name>
    <dbReference type="NCBI Taxonomy" id="2565162"/>
    <lineage>
        <taxon>Bacteria</taxon>
        <taxon>Pseudomonadati</taxon>
        <taxon>Pseudomonadota</taxon>
        <taxon>Gammaproteobacteria</taxon>
        <taxon>Enterobacterales</taxon>
        <taxon>Enterobacteriaceae</taxon>
        <taxon>Salmonella</taxon>
    </lineage>
</organism>
<dbReference type="AlphaFoldDB" id="A0A5I5A2N1"/>
<gene>
    <name evidence="1" type="ORF">E0T03_21380</name>
</gene>
<sequence>MNTIMLNNRAELTQATINLFSSFAPYIPEIIYDYTEKYVFNYRYKGFAIREIDSGLSYYFPLHIERISMITPIEGKLHDVSPDVFGILMTLHCYGMCIQSDLQDLSDKAKTIALEQIEVIKQKRKMLLQYALKTISPDDIVMLLK</sequence>
<name>A0A5I5A2N1_SALET</name>
<evidence type="ECO:0000313" key="1">
    <source>
        <dbReference type="EMBL" id="ECG4922488.1"/>
    </source>
</evidence>
<accession>A0A5I5A2N1</accession>
<dbReference type="Proteomes" id="UP000839561">
    <property type="component" value="Unassembled WGS sequence"/>
</dbReference>
<proteinExistence type="predicted"/>
<dbReference type="InterPro" id="IPR042297">
    <property type="entry name" value="Antirestriction_sf"/>
</dbReference>
<dbReference type="Gene3D" id="3.30.70.3580">
    <property type="entry name" value="Antirestriction protein"/>
    <property type="match status" value="1"/>
</dbReference>